<proteinExistence type="predicted"/>
<keyword evidence="1" id="KW-1133">Transmembrane helix</keyword>
<keyword evidence="2" id="KW-1185">Reference proteome</keyword>
<dbReference type="WBParaSite" id="Pan_g14074.t1">
    <property type="protein sequence ID" value="Pan_g14074.t1"/>
    <property type="gene ID" value="Pan_g14074"/>
</dbReference>
<dbReference type="Proteomes" id="UP000492821">
    <property type="component" value="Unassembled WGS sequence"/>
</dbReference>
<name>A0A7E4UYF9_PANRE</name>
<evidence type="ECO:0000313" key="2">
    <source>
        <dbReference type="Proteomes" id="UP000492821"/>
    </source>
</evidence>
<reference evidence="2" key="1">
    <citation type="journal article" date="2013" name="Genetics">
        <title>The draft genome and transcriptome of Panagrellus redivivus are shaped by the harsh demands of a free-living lifestyle.</title>
        <authorList>
            <person name="Srinivasan J."/>
            <person name="Dillman A.R."/>
            <person name="Macchietto M.G."/>
            <person name="Heikkinen L."/>
            <person name="Lakso M."/>
            <person name="Fracchia K.M."/>
            <person name="Antoshechkin I."/>
            <person name="Mortazavi A."/>
            <person name="Wong G."/>
            <person name="Sternberg P.W."/>
        </authorList>
    </citation>
    <scope>NUCLEOTIDE SEQUENCE [LARGE SCALE GENOMIC DNA]</scope>
    <source>
        <strain evidence="2">MT8872</strain>
    </source>
</reference>
<reference evidence="3" key="2">
    <citation type="submission" date="2020-10" db="UniProtKB">
        <authorList>
            <consortium name="WormBaseParasite"/>
        </authorList>
    </citation>
    <scope>IDENTIFICATION</scope>
</reference>
<accession>A0A7E4UYF9</accession>
<evidence type="ECO:0000313" key="3">
    <source>
        <dbReference type="WBParaSite" id="Pan_g14074.t1"/>
    </source>
</evidence>
<keyword evidence="1" id="KW-0472">Membrane</keyword>
<evidence type="ECO:0000256" key="1">
    <source>
        <dbReference type="SAM" id="Phobius"/>
    </source>
</evidence>
<dbReference type="AlphaFoldDB" id="A0A7E4UYF9"/>
<keyword evidence="1" id="KW-0812">Transmembrane</keyword>
<protein>
    <submittedName>
        <fullName evidence="3">F-box domain-containing protein</fullName>
    </submittedName>
</protein>
<sequence length="420" mass="49954">MHSPKRRRIESPSEASRLHHEMDHLLKPILDEMVLYINDKNFTTLLKVGFASRHAFKYVYNLVKNVDSVYFHGNNVYFEFNYSYVEYNRKRHGEVLYKLALMNTPIIAGITVCELWLAELLAQRTKPLIFDVTDMFRETDVLRYPCVTGVRVENYNVRLAKIVRKFSSIQHVEMTIVGDVGYIPRVRSLIVNLRYVKHMPAAVVRNWLHESRYYDSYCVDSKNVPIIPTLPTDRVPLHFERNEALENQNHAQRRLQLYQKIPPAVKRLVIRDHYFNAVYERIGQPLLSLSHYYRFFARRIEYLELDLIFRCDCRAQYTVARTQNMLDNLFAFSKEYKQLEAKCKVKEYKLKVQYQYIMKSNLFDKFFAVRYLLGIKKQLMANGFIPINEDADSITYKISPRPYAECYLYMFRNCKRGGED</sequence>
<feature type="transmembrane region" description="Helical" evidence="1">
    <location>
        <begin position="99"/>
        <end position="118"/>
    </location>
</feature>
<organism evidence="2 3">
    <name type="scientific">Panagrellus redivivus</name>
    <name type="common">Microworm</name>
    <dbReference type="NCBI Taxonomy" id="6233"/>
    <lineage>
        <taxon>Eukaryota</taxon>
        <taxon>Metazoa</taxon>
        <taxon>Ecdysozoa</taxon>
        <taxon>Nematoda</taxon>
        <taxon>Chromadorea</taxon>
        <taxon>Rhabditida</taxon>
        <taxon>Tylenchina</taxon>
        <taxon>Panagrolaimomorpha</taxon>
        <taxon>Panagrolaimoidea</taxon>
        <taxon>Panagrolaimidae</taxon>
        <taxon>Panagrellus</taxon>
    </lineage>
</organism>